<reference evidence="2" key="1">
    <citation type="submission" date="2021-01" db="EMBL/GenBank/DDBJ databases">
        <authorList>
            <person name="Zahm M."/>
            <person name="Roques C."/>
            <person name="Cabau C."/>
            <person name="Klopp C."/>
            <person name="Donnadieu C."/>
            <person name="Jouanno E."/>
            <person name="Lampietro C."/>
            <person name="Louis A."/>
            <person name="Herpin A."/>
            <person name="Echchiki A."/>
            <person name="Berthelot C."/>
            <person name="Parey E."/>
            <person name="Roest-Crollius H."/>
            <person name="Braasch I."/>
            <person name="Postlethwait J."/>
            <person name="Bobe J."/>
            <person name="Montfort J."/>
            <person name="Bouchez O."/>
            <person name="Begum T."/>
            <person name="Mejri S."/>
            <person name="Adams A."/>
            <person name="Chen W.-J."/>
            <person name="Guiguen Y."/>
        </authorList>
    </citation>
    <scope>NUCLEOTIDE SEQUENCE</scope>
    <source>
        <strain evidence="2">YG-15Mar2019-1</strain>
        <tissue evidence="2">Brain</tissue>
    </source>
</reference>
<protein>
    <submittedName>
        <fullName evidence="2">Uncharacterized protein</fullName>
    </submittedName>
</protein>
<dbReference type="GO" id="GO:0030301">
    <property type="term" value="P:cholesterol transport"/>
    <property type="evidence" value="ECO:0007669"/>
    <property type="project" value="TreeGrafter"/>
</dbReference>
<dbReference type="PANTHER" id="PTHR11027:SF0">
    <property type="entry name" value="APOLIPOPROTEIN A-II"/>
    <property type="match status" value="1"/>
</dbReference>
<accession>A0A9D3SVJ2</accession>
<dbReference type="InterPro" id="IPR006801">
    <property type="entry name" value="ApoA-II"/>
</dbReference>
<comment type="caution">
    <text evidence="2">The sequence shown here is derived from an EMBL/GenBank/DDBJ whole genome shotgun (WGS) entry which is preliminary data.</text>
</comment>
<dbReference type="GO" id="GO:0008035">
    <property type="term" value="F:high-density lipoprotein particle binding"/>
    <property type="evidence" value="ECO:0007669"/>
    <property type="project" value="TreeGrafter"/>
</dbReference>
<dbReference type="PANTHER" id="PTHR11027">
    <property type="entry name" value="APOLIPOPROTEIN A-II"/>
    <property type="match status" value="1"/>
</dbReference>
<dbReference type="Proteomes" id="UP001046870">
    <property type="component" value="Chromosome 21"/>
</dbReference>
<organism evidence="2 3">
    <name type="scientific">Megalops atlanticus</name>
    <name type="common">Tarpon</name>
    <name type="synonym">Clupea gigantea</name>
    <dbReference type="NCBI Taxonomy" id="7932"/>
    <lineage>
        <taxon>Eukaryota</taxon>
        <taxon>Metazoa</taxon>
        <taxon>Chordata</taxon>
        <taxon>Craniata</taxon>
        <taxon>Vertebrata</taxon>
        <taxon>Euteleostomi</taxon>
        <taxon>Actinopterygii</taxon>
        <taxon>Neopterygii</taxon>
        <taxon>Teleostei</taxon>
        <taxon>Elopiformes</taxon>
        <taxon>Megalopidae</taxon>
        <taxon>Megalops</taxon>
    </lineage>
</organism>
<evidence type="ECO:0000313" key="3">
    <source>
        <dbReference type="Proteomes" id="UP001046870"/>
    </source>
</evidence>
<gene>
    <name evidence="2" type="ORF">MATL_G00228730</name>
</gene>
<evidence type="ECO:0000313" key="2">
    <source>
        <dbReference type="EMBL" id="KAG7457579.1"/>
    </source>
</evidence>
<dbReference type="GO" id="GO:0034366">
    <property type="term" value="C:spherical high-density lipoprotein particle"/>
    <property type="evidence" value="ECO:0007669"/>
    <property type="project" value="TreeGrafter"/>
</dbReference>
<keyword evidence="3" id="KW-1185">Reference proteome</keyword>
<dbReference type="GO" id="GO:0120020">
    <property type="term" value="F:cholesterol transfer activity"/>
    <property type="evidence" value="ECO:0007669"/>
    <property type="project" value="TreeGrafter"/>
</dbReference>
<proteinExistence type="predicted"/>
<feature type="chain" id="PRO_5039193691" evidence="1">
    <location>
        <begin position="22"/>
        <end position="137"/>
    </location>
</feature>
<dbReference type="EMBL" id="JAFDVH010000021">
    <property type="protein sequence ID" value="KAG7457579.1"/>
    <property type="molecule type" value="Genomic_DNA"/>
</dbReference>
<dbReference type="OrthoDB" id="8446556at2759"/>
<dbReference type="GO" id="GO:0042632">
    <property type="term" value="P:cholesterol homeostasis"/>
    <property type="evidence" value="ECO:0007669"/>
    <property type="project" value="TreeGrafter"/>
</dbReference>
<name>A0A9D3SVJ2_MEGAT</name>
<dbReference type="SUPFAM" id="SSF58113">
    <property type="entry name" value="Apolipoprotein A-I"/>
    <property type="match status" value="1"/>
</dbReference>
<feature type="signal peptide" evidence="1">
    <location>
        <begin position="1"/>
        <end position="21"/>
    </location>
</feature>
<evidence type="ECO:0000256" key="1">
    <source>
        <dbReference type="SAM" id="SignalP"/>
    </source>
</evidence>
<dbReference type="Gene3D" id="6.10.250.100">
    <property type="match status" value="2"/>
</dbReference>
<dbReference type="Pfam" id="PF04711">
    <property type="entry name" value="ApoA-II"/>
    <property type="match status" value="1"/>
</dbReference>
<keyword evidence="1" id="KW-0732">Signal</keyword>
<dbReference type="GO" id="GO:0042157">
    <property type="term" value="P:lipoprotein metabolic process"/>
    <property type="evidence" value="ECO:0007669"/>
    <property type="project" value="InterPro"/>
</dbReference>
<dbReference type="AlphaFoldDB" id="A0A9D3SVJ2"/>
<dbReference type="GO" id="GO:0008289">
    <property type="term" value="F:lipid binding"/>
    <property type="evidence" value="ECO:0007669"/>
    <property type="project" value="InterPro"/>
</dbReference>
<sequence>MKFSLVAALVVVLALALGSESVSVVKREAPEVEKLTQYFQDLSAMLTRTTQDLVEKLKAHELAGQAQAYIEDGKTQLQPLAEKIQEQLKPLASNIEETLKPLAESVQAQIKPMADTVQAQLEDIWQKLLDQTKALSQ</sequence>